<accession>A0A1Y3B555</accession>
<proteinExistence type="predicted"/>
<keyword evidence="2" id="KW-0812">Transmembrane</keyword>
<sequence length="81" mass="9730">MEILNTIVPVNRMISIPMKMMLQNFMNVLMVFHMILNVHQTPYSMQKEKLVLSVRKKKTYNLPRNQNHNHNHKNNIEKLVM</sequence>
<protein>
    <submittedName>
        <fullName evidence="3">Uncharacterized protein</fullName>
    </submittedName>
</protein>
<dbReference type="AlphaFoldDB" id="A0A1Y3B555"/>
<gene>
    <name evidence="3" type="ORF">BLA29_012335</name>
</gene>
<feature type="transmembrane region" description="Helical" evidence="2">
    <location>
        <begin position="20"/>
        <end position="39"/>
    </location>
</feature>
<feature type="region of interest" description="Disordered" evidence="1">
    <location>
        <begin position="61"/>
        <end position="81"/>
    </location>
</feature>
<evidence type="ECO:0000313" key="4">
    <source>
        <dbReference type="Proteomes" id="UP000194236"/>
    </source>
</evidence>
<evidence type="ECO:0000256" key="2">
    <source>
        <dbReference type="SAM" id="Phobius"/>
    </source>
</evidence>
<keyword evidence="4" id="KW-1185">Reference proteome</keyword>
<keyword evidence="2" id="KW-1133">Transmembrane helix</keyword>
<organism evidence="3 4">
    <name type="scientific">Euroglyphus maynei</name>
    <name type="common">Mayne's house dust mite</name>
    <dbReference type="NCBI Taxonomy" id="6958"/>
    <lineage>
        <taxon>Eukaryota</taxon>
        <taxon>Metazoa</taxon>
        <taxon>Ecdysozoa</taxon>
        <taxon>Arthropoda</taxon>
        <taxon>Chelicerata</taxon>
        <taxon>Arachnida</taxon>
        <taxon>Acari</taxon>
        <taxon>Acariformes</taxon>
        <taxon>Sarcoptiformes</taxon>
        <taxon>Astigmata</taxon>
        <taxon>Psoroptidia</taxon>
        <taxon>Analgoidea</taxon>
        <taxon>Pyroglyphidae</taxon>
        <taxon>Pyroglyphinae</taxon>
        <taxon>Euroglyphus</taxon>
    </lineage>
</organism>
<evidence type="ECO:0000313" key="3">
    <source>
        <dbReference type="EMBL" id="OTF75972.1"/>
    </source>
</evidence>
<dbReference type="EMBL" id="MUJZ01039544">
    <property type="protein sequence ID" value="OTF75972.1"/>
    <property type="molecule type" value="Genomic_DNA"/>
</dbReference>
<dbReference type="Proteomes" id="UP000194236">
    <property type="component" value="Unassembled WGS sequence"/>
</dbReference>
<evidence type="ECO:0000256" key="1">
    <source>
        <dbReference type="SAM" id="MobiDB-lite"/>
    </source>
</evidence>
<keyword evidence="2" id="KW-0472">Membrane</keyword>
<name>A0A1Y3B555_EURMA</name>
<comment type="caution">
    <text evidence="3">The sequence shown here is derived from an EMBL/GenBank/DDBJ whole genome shotgun (WGS) entry which is preliminary data.</text>
</comment>
<reference evidence="3 4" key="1">
    <citation type="submission" date="2017-03" db="EMBL/GenBank/DDBJ databases">
        <title>Genome Survey of Euroglyphus maynei.</title>
        <authorList>
            <person name="Arlian L.G."/>
            <person name="Morgan M.S."/>
            <person name="Rider S.D."/>
        </authorList>
    </citation>
    <scope>NUCLEOTIDE SEQUENCE [LARGE SCALE GENOMIC DNA]</scope>
    <source>
        <strain evidence="3">Arlian Lab</strain>
        <tissue evidence="3">Whole body</tissue>
    </source>
</reference>